<dbReference type="AlphaFoldDB" id="A0A1L9QVN6"/>
<name>A0A1L9QVN6_9CYAN</name>
<evidence type="ECO:0000313" key="1">
    <source>
        <dbReference type="EMBL" id="OJJ26755.1"/>
    </source>
</evidence>
<proteinExistence type="predicted"/>
<comment type="caution">
    <text evidence="1">The sequence shown here is derived from an EMBL/GenBank/DDBJ whole genome shotgun (WGS) entry which is preliminary data.</text>
</comment>
<organism evidence="1 2">
    <name type="scientific">Roseofilum reptotaenium AO1-A</name>
    <dbReference type="NCBI Taxonomy" id="1925591"/>
    <lineage>
        <taxon>Bacteria</taxon>
        <taxon>Bacillati</taxon>
        <taxon>Cyanobacteriota</taxon>
        <taxon>Cyanophyceae</taxon>
        <taxon>Desertifilales</taxon>
        <taxon>Desertifilaceae</taxon>
        <taxon>Roseofilum</taxon>
    </lineage>
</organism>
<reference evidence="1" key="1">
    <citation type="submission" date="2016-10" db="EMBL/GenBank/DDBJ databases">
        <title>CRISPR-Cas defence system in Roseofilum reptotaenium: evidence of a bacteriophage-cyanobacterium arms race in the coral black band disease.</title>
        <authorList>
            <person name="Buerger P."/>
            <person name="Wood-Charlson E.M."/>
            <person name="Weynberg K.D."/>
            <person name="Willis B."/>
            <person name="Van Oppen M.J."/>
        </authorList>
    </citation>
    <scope>NUCLEOTIDE SEQUENCE [LARGE SCALE GENOMIC DNA]</scope>
    <source>
        <strain evidence="1">AO1-A</strain>
    </source>
</reference>
<accession>A0A1L9QVN6</accession>
<keyword evidence="2" id="KW-1185">Reference proteome</keyword>
<dbReference type="Proteomes" id="UP000183940">
    <property type="component" value="Unassembled WGS sequence"/>
</dbReference>
<evidence type="ECO:0000313" key="2">
    <source>
        <dbReference type="Proteomes" id="UP000183940"/>
    </source>
</evidence>
<protein>
    <submittedName>
        <fullName evidence="1">Uncharacterized protein</fullName>
    </submittedName>
</protein>
<gene>
    <name evidence="1" type="ORF">BI308_05130</name>
</gene>
<sequence>MENDHLNWEQEFIATNFMAIAYNAWAGYLSGSRGVVVCSTHNPHLGITGETFSAAFVPRFRLAPFLNAWLSIPDTRIVRHHFMNAHILEAVDTYCPETEAIFLLESGNQVTFFYLKHLPLTPPECYDRISRMRDEFHPSLSKVNS</sequence>
<dbReference type="EMBL" id="MLAW01000005">
    <property type="protein sequence ID" value="OJJ26755.1"/>
    <property type="molecule type" value="Genomic_DNA"/>
</dbReference>